<feature type="coiled-coil region" evidence="1">
    <location>
        <begin position="192"/>
        <end position="226"/>
    </location>
</feature>
<evidence type="ECO:0000256" key="1">
    <source>
        <dbReference type="SAM" id="Coils"/>
    </source>
</evidence>
<dbReference type="InterPro" id="IPR052906">
    <property type="entry name" value="Type_IV_Methyl-Rstrct_Enzyme"/>
</dbReference>
<keyword evidence="3" id="KW-0255">Endonuclease</keyword>
<feature type="coiled-coil region" evidence="1">
    <location>
        <begin position="61"/>
        <end position="99"/>
    </location>
</feature>
<dbReference type="PANTHER" id="PTHR30015">
    <property type="entry name" value="MRR RESTRICTION SYSTEM PROTEIN"/>
    <property type="match status" value="1"/>
</dbReference>
<keyword evidence="1" id="KW-0175">Coiled coil</keyword>
<dbReference type="InterPro" id="IPR007560">
    <property type="entry name" value="Restrct_endonuc_IV_Mrr"/>
</dbReference>
<dbReference type="InterPro" id="IPR011335">
    <property type="entry name" value="Restrct_endonuc-II-like"/>
</dbReference>
<feature type="domain" description="Restriction endonuclease type IV Mrr" evidence="2">
    <location>
        <begin position="442"/>
        <end position="553"/>
    </location>
</feature>
<name>A0ABV5QYW3_9ACTN</name>
<evidence type="ECO:0000313" key="4">
    <source>
        <dbReference type="Proteomes" id="UP001589710"/>
    </source>
</evidence>
<reference evidence="3 4" key="1">
    <citation type="submission" date="2024-09" db="EMBL/GenBank/DDBJ databases">
        <authorList>
            <person name="Sun Q."/>
            <person name="Mori K."/>
        </authorList>
    </citation>
    <scope>NUCLEOTIDE SEQUENCE [LARGE SCALE GENOMIC DNA]</scope>
    <source>
        <strain evidence="3 4">JCM 3331</strain>
    </source>
</reference>
<sequence length="574" mass="64824">MPEPDRTGFSLSRSWQSTARDAFGKYLLTPSTQYEILRKVLIRRSCAELGETVAGGNDPYARELARQARERERARKAAEAEAKRKAREEKLAYEAARAQEAVDRTSVAEHDAEQLSKLLHTAVLDEPPLTFDRLRQKFVPSLFVPPKGRTKAAPLPRWEEYEPEAPRGLLGALGFGRRGYDAEVEAARKRFDRALQDHARDEKKRVEKLEKARARYEQRSQEEAARIETWNTDLEQRRTAYRDRDVEAVEWFVDQVLSTSVYPHGFPKAHQLSYQADTGDLLVEIDLPLENVVPAARAYRYVKTRDEITPVPRPEKERKELYSSVLAQTALRTVHEILASDTEGVIQSVALNGHVATIDRATGRDVHPCLITLQADRDEFSQLVLTQVDPRACLKRLRSLISPNPYELEPVRPLVTFDLSKFRLMDSLDVVAGLDSRPVLMDLTPTEFEHLIRQLFEAIGLDSVNTQPSSDEGVDAVAMNTDPIMKGLCIIQAKRTKNVVPFETVSALAGVVEHKRAAKGILVTTSWFGRASEAFANEHGRLELLDGANLVHLFKEHMNLDVIPGPVPPKRRPR</sequence>
<keyword evidence="3" id="KW-0540">Nuclease</keyword>
<dbReference type="EMBL" id="JBHMCG010000004">
    <property type="protein sequence ID" value="MFB9570770.1"/>
    <property type="molecule type" value="Genomic_DNA"/>
</dbReference>
<dbReference type="Gene3D" id="3.40.1350.10">
    <property type="match status" value="1"/>
</dbReference>
<comment type="caution">
    <text evidence="3">The sequence shown here is derived from an EMBL/GenBank/DDBJ whole genome shotgun (WGS) entry which is preliminary data.</text>
</comment>
<accession>A0ABV5QYW3</accession>
<dbReference type="PANTHER" id="PTHR30015:SF7">
    <property type="entry name" value="TYPE IV METHYL-DIRECTED RESTRICTION ENZYME ECOKMRR"/>
    <property type="match status" value="1"/>
</dbReference>
<gene>
    <name evidence="3" type="ORF">ACFFTL_00075</name>
</gene>
<dbReference type="GO" id="GO:0004519">
    <property type="term" value="F:endonuclease activity"/>
    <property type="evidence" value="ECO:0007669"/>
    <property type="project" value="UniProtKB-KW"/>
</dbReference>
<dbReference type="Proteomes" id="UP001589710">
    <property type="component" value="Unassembled WGS sequence"/>
</dbReference>
<dbReference type="SUPFAM" id="SSF52980">
    <property type="entry name" value="Restriction endonuclease-like"/>
    <property type="match status" value="1"/>
</dbReference>
<evidence type="ECO:0000259" key="2">
    <source>
        <dbReference type="Pfam" id="PF04471"/>
    </source>
</evidence>
<evidence type="ECO:0000313" key="3">
    <source>
        <dbReference type="EMBL" id="MFB9570770.1"/>
    </source>
</evidence>
<proteinExistence type="predicted"/>
<dbReference type="Pfam" id="PF04471">
    <property type="entry name" value="Mrr_cat"/>
    <property type="match status" value="1"/>
</dbReference>
<protein>
    <submittedName>
        <fullName evidence="3">Restriction endonuclease</fullName>
    </submittedName>
</protein>
<keyword evidence="3" id="KW-0378">Hydrolase</keyword>
<dbReference type="RefSeq" id="WP_345511656.1">
    <property type="nucleotide sequence ID" value="NZ_BAAAXD010000012.1"/>
</dbReference>
<organism evidence="3 4">
    <name type="scientific">Streptomyces yanii</name>
    <dbReference type="NCBI Taxonomy" id="78510"/>
    <lineage>
        <taxon>Bacteria</taxon>
        <taxon>Bacillati</taxon>
        <taxon>Actinomycetota</taxon>
        <taxon>Actinomycetes</taxon>
        <taxon>Kitasatosporales</taxon>
        <taxon>Streptomycetaceae</taxon>
        <taxon>Streptomyces</taxon>
    </lineage>
</organism>
<keyword evidence="4" id="KW-1185">Reference proteome</keyword>
<dbReference type="InterPro" id="IPR011856">
    <property type="entry name" value="tRNA_endonuc-like_dom_sf"/>
</dbReference>